<proteinExistence type="predicted"/>
<dbReference type="SUPFAM" id="SSF142795">
    <property type="entry name" value="CAC2185-like"/>
    <property type="match status" value="1"/>
</dbReference>
<dbReference type="RefSeq" id="WP_107192412.1">
    <property type="nucleotide sequence ID" value="NZ_PYQT01000004.1"/>
</dbReference>
<dbReference type="InterPro" id="IPR015037">
    <property type="entry name" value="DUF1919"/>
</dbReference>
<accession>A0ABX5HLJ0</accession>
<dbReference type="Pfam" id="PF08942">
    <property type="entry name" value="DUF1919"/>
    <property type="match status" value="1"/>
</dbReference>
<reference evidence="1 2" key="1">
    <citation type="submission" date="2018-03" db="EMBL/GenBank/DDBJ databases">
        <title>Whole Genome Sequencing of Escherichia coli isolates from wildlife.</title>
        <authorList>
            <person name="Whitehouse C.A."/>
            <person name="Lacher D.W."/>
            <person name="Mammel M.K."/>
            <person name="Barnaba T."/>
            <person name="Lorch J.M."/>
        </authorList>
    </citation>
    <scope>NUCLEOTIDE SEQUENCE [LARGE SCALE GENOMIC DNA]</scope>
    <source>
        <strain evidence="1 2">20507-2</strain>
    </source>
</reference>
<evidence type="ECO:0000313" key="1">
    <source>
        <dbReference type="EMBL" id="PSY44076.1"/>
    </source>
</evidence>
<evidence type="ECO:0000313" key="2">
    <source>
        <dbReference type="Proteomes" id="UP000240382"/>
    </source>
</evidence>
<dbReference type="Proteomes" id="UP000240382">
    <property type="component" value="Unassembled WGS sequence"/>
</dbReference>
<sequence>MKLSFNFLYRNLKRCIFRLLIRHYFPCDLSIISSNCIGTRLYQSADTKYLSPTINLWMPPTDFLKFSCNLEFYIQQELLITNNKQFQYPCGRLGDITLHFQHYKNFEIAKKKWDERKDRINWDKILFIFTDRDGATIDSLVKMADVSKNVFVFCSSKKRNSIKGHENIIFIRSKENCIGDLYTNYDELLFKFPFIRFSKI</sequence>
<protein>
    <recommendedName>
        <fullName evidence="3">DUF1919 domain-containing protein</fullName>
    </recommendedName>
</protein>
<dbReference type="EMBL" id="PYQT01000004">
    <property type="protein sequence ID" value="PSY44076.1"/>
    <property type="molecule type" value="Genomic_DNA"/>
</dbReference>
<keyword evidence="2" id="KW-1185">Reference proteome</keyword>
<evidence type="ECO:0008006" key="3">
    <source>
        <dbReference type="Google" id="ProtNLM"/>
    </source>
</evidence>
<gene>
    <name evidence="1" type="ORF">C7B09_06150</name>
</gene>
<organism evidence="1 2">
    <name type="scientific">Escherichia albertii</name>
    <dbReference type="NCBI Taxonomy" id="208962"/>
    <lineage>
        <taxon>Bacteria</taxon>
        <taxon>Pseudomonadati</taxon>
        <taxon>Pseudomonadota</taxon>
        <taxon>Gammaproteobacteria</taxon>
        <taxon>Enterobacterales</taxon>
        <taxon>Enterobacteriaceae</taxon>
        <taxon>Escherichia</taxon>
    </lineage>
</organism>
<name>A0ABX5HLJ0_ESCAL</name>
<comment type="caution">
    <text evidence="1">The sequence shown here is derived from an EMBL/GenBank/DDBJ whole genome shotgun (WGS) entry which is preliminary data.</text>
</comment>
<dbReference type="InterPro" id="IPR037226">
    <property type="entry name" value="CAC2185-like_sf"/>
</dbReference>